<organism evidence="1">
    <name type="scientific">Enterococcus phage vB_EFS_EFP6</name>
    <dbReference type="NCBI Taxonomy" id="3158834"/>
    <lineage>
        <taxon>Viruses</taxon>
        <taxon>Duplodnaviria</taxon>
        <taxon>Heunggongvirae</taxon>
        <taxon>Uroviricota</taxon>
        <taxon>Caudoviricetes</taxon>
    </lineage>
</organism>
<sequence length="62" mass="7368">MTFKKGDKVKYTDSFWFDVLGKIEGEQPNTKVFEVEWADETALQFVGFTYTFNPKYFEKVNK</sequence>
<accession>A0AAU7L236</accession>
<proteinExistence type="predicted"/>
<name>A0AAU7L236_9CAUD</name>
<dbReference type="EMBL" id="PP836395">
    <property type="protein sequence ID" value="XBO82145.1"/>
    <property type="molecule type" value="Genomic_DNA"/>
</dbReference>
<evidence type="ECO:0000313" key="1">
    <source>
        <dbReference type="EMBL" id="XBO82145.1"/>
    </source>
</evidence>
<reference evidence="1" key="1">
    <citation type="submission" date="2024-05" db="EMBL/GenBank/DDBJ databases">
        <authorList>
            <person name="Ahmad S."/>
            <person name="Qu Y."/>
            <person name="Leng Q."/>
            <person name="Li Y."/>
            <person name="Liang Y."/>
            <person name="Hou G."/>
        </authorList>
    </citation>
    <scope>NUCLEOTIDE SEQUENCE</scope>
</reference>
<protein>
    <submittedName>
        <fullName evidence="1">APC amino acid-polyamine-organocation transporter</fullName>
    </submittedName>
</protein>